<sequence length="255" mass="26989">MNKQFHAAIQSLFVKSSRLLSTAPAHPRSPAMDISTLLQYNACDISDALLRLNVTSGGVLPDISLRGQRPTKQEAFAAPASTVLFVPKGATPPPSAPQANIPKGSHWADLAVPDTFVVIQQPQGQTNAVLGGIMALRMKQLKARGVVVDGRVRDVGELRDTGMPIWSKGLSTVGAGASSSPHAVQVPLDIDGTVVRPGDIIFSDSNNGVVCVPQELVSQVAELLPGLVEADDRVKLEVQRGTSVQEAFKKHRGKA</sequence>
<dbReference type="SUPFAM" id="SSF89562">
    <property type="entry name" value="RraA-like"/>
    <property type="match status" value="1"/>
</dbReference>
<dbReference type="InterPro" id="IPR005493">
    <property type="entry name" value="RraA/RraA-like"/>
</dbReference>
<dbReference type="Proteomes" id="UP001610728">
    <property type="component" value="Unassembled WGS sequence"/>
</dbReference>
<dbReference type="EMBL" id="JABSNW010000001">
    <property type="protein sequence ID" value="KAL2891339.1"/>
    <property type="molecule type" value="Genomic_DNA"/>
</dbReference>
<evidence type="ECO:0000313" key="1">
    <source>
        <dbReference type="EMBL" id="KAL2891339.1"/>
    </source>
</evidence>
<name>A0ABR4MST5_9PEZI</name>
<organism evidence="1 2">
    <name type="scientific">Ceratocystis lukuohia</name>
    <dbReference type="NCBI Taxonomy" id="2019550"/>
    <lineage>
        <taxon>Eukaryota</taxon>
        <taxon>Fungi</taxon>
        <taxon>Dikarya</taxon>
        <taxon>Ascomycota</taxon>
        <taxon>Pezizomycotina</taxon>
        <taxon>Sordariomycetes</taxon>
        <taxon>Hypocreomycetidae</taxon>
        <taxon>Microascales</taxon>
        <taxon>Ceratocystidaceae</taxon>
        <taxon>Ceratocystis</taxon>
    </lineage>
</organism>
<dbReference type="Gene3D" id="3.50.30.40">
    <property type="entry name" value="Ribonuclease E inhibitor RraA/RraA-like"/>
    <property type="match status" value="1"/>
</dbReference>
<evidence type="ECO:0000313" key="2">
    <source>
        <dbReference type="Proteomes" id="UP001610728"/>
    </source>
</evidence>
<dbReference type="Pfam" id="PF03737">
    <property type="entry name" value="RraA-like"/>
    <property type="match status" value="1"/>
</dbReference>
<dbReference type="PANTHER" id="PTHR33254:SF4">
    <property type="entry name" value="4-HYDROXY-4-METHYL-2-OXOGLUTARATE ALDOLASE 3-RELATED"/>
    <property type="match status" value="1"/>
</dbReference>
<protein>
    <submittedName>
        <fullName evidence="1">DlpA domain-containing protein</fullName>
    </submittedName>
</protein>
<reference evidence="1 2" key="1">
    <citation type="submission" date="2020-05" db="EMBL/GenBank/DDBJ databases">
        <title>Ceratocystis lukuohia genome.</title>
        <authorList>
            <person name="Harrington T.C."/>
            <person name="Kim K."/>
            <person name="Mayers C.G."/>
        </authorList>
    </citation>
    <scope>NUCLEOTIDE SEQUENCE [LARGE SCALE GENOMIC DNA]</scope>
    <source>
        <strain evidence="1 2">C4212</strain>
    </source>
</reference>
<keyword evidence="2" id="KW-1185">Reference proteome</keyword>
<dbReference type="RefSeq" id="XP_070862519.1">
    <property type="nucleotide sequence ID" value="XM_071006106.1"/>
</dbReference>
<dbReference type="PANTHER" id="PTHR33254">
    <property type="entry name" value="4-HYDROXY-4-METHYL-2-OXOGLUTARATE ALDOLASE 3-RELATED"/>
    <property type="match status" value="1"/>
</dbReference>
<dbReference type="InterPro" id="IPR036704">
    <property type="entry name" value="RraA/RraA-like_sf"/>
</dbReference>
<comment type="caution">
    <text evidence="1">The sequence shown here is derived from an EMBL/GenBank/DDBJ whole genome shotgun (WGS) entry which is preliminary data.</text>
</comment>
<accession>A0ABR4MST5</accession>
<proteinExistence type="predicted"/>
<dbReference type="GeneID" id="98114943"/>
<dbReference type="CDD" id="cd16841">
    <property type="entry name" value="RraA_family"/>
    <property type="match status" value="1"/>
</dbReference>
<gene>
    <name evidence="1" type="ORF">HOO65_010697</name>
</gene>